<evidence type="ECO:0000313" key="12">
    <source>
        <dbReference type="Proteomes" id="UP000265566"/>
    </source>
</evidence>
<dbReference type="SMART" id="SM00468">
    <property type="entry name" value="PreSET"/>
    <property type="match status" value="1"/>
</dbReference>
<feature type="region of interest" description="Disordered" evidence="7">
    <location>
        <begin position="1"/>
        <end position="31"/>
    </location>
</feature>
<dbReference type="PANTHER" id="PTHR45660:SF3">
    <property type="entry name" value="HISTONE-LYSINE N-METHYLTRANSFERASE FAMILY MEMBER SUVH9"/>
    <property type="match status" value="1"/>
</dbReference>
<evidence type="ECO:0000313" key="11">
    <source>
        <dbReference type="EMBL" id="RHN41707.1"/>
    </source>
</evidence>
<feature type="domain" description="Pre-SET" evidence="9">
    <location>
        <begin position="545"/>
        <end position="603"/>
    </location>
</feature>
<dbReference type="GO" id="GO:0008270">
    <property type="term" value="F:zinc ion binding"/>
    <property type="evidence" value="ECO:0007669"/>
    <property type="project" value="InterPro"/>
</dbReference>
<dbReference type="SUPFAM" id="SSF88697">
    <property type="entry name" value="PUA domain-like"/>
    <property type="match status" value="1"/>
</dbReference>
<dbReference type="PROSITE" id="PS50867">
    <property type="entry name" value="PRE_SET"/>
    <property type="match status" value="1"/>
</dbReference>
<comment type="caution">
    <text evidence="11">The sequence shown here is derived from an EMBL/GenBank/DDBJ whole genome shotgun (WGS) entry which is preliminary data.</text>
</comment>
<evidence type="ECO:0000256" key="1">
    <source>
        <dbReference type="ARBA" id="ARBA00004584"/>
    </source>
</evidence>
<feature type="compositionally biased region" description="Low complexity" evidence="7">
    <location>
        <begin position="13"/>
        <end position="28"/>
    </location>
</feature>
<dbReference type="SMART" id="SM00466">
    <property type="entry name" value="SRA"/>
    <property type="match status" value="1"/>
</dbReference>
<dbReference type="PROSITE" id="PS51575">
    <property type="entry name" value="SAM_MT43_SUVAR39_2"/>
    <property type="match status" value="1"/>
</dbReference>
<keyword evidence="11" id="KW-0489">Methyltransferase</keyword>
<dbReference type="Gene3D" id="2.30.280.10">
    <property type="entry name" value="SRA-YDG"/>
    <property type="match status" value="1"/>
</dbReference>
<feature type="domain" description="YDG" evidence="10">
    <location>
        <begin position="314"/>
        <end position="466"/>
    </location>
</feature>
<feature type="domain" description="SET" evidence="8">
    <location>
        <begin position="606"/>
        <end position="749"/>
    </location>
</feature>
<organism evidence="11 12">
    <name type="scientific">Medicago truncatula</name>
    <name type="common">Barrel medic</name>
    <name type="synonym">Medicago tribuloides</name>
    <dbReference type="NCBI Taxonomy" id="3880"/>
    <lineage>
        <taxon>Eukaryota</taxon>
        <taxon>Viridiplantae</taxon>
        <taxon>Streptophyta</taxon>
        <taxon>Embryophyta</taxon>
        <taxon>Tracheophyta</taxon>
        <taxon>Spermatophyta</taxon>
        <taxon>Magnoliopsida</taxon>
        <taxon>eudicotyledons</taxon>
        <taxon>Gunneridae</taxon>
        <taxon>Pentapetalae</taxon>
        <taxon>rosids</taxon>
        <taxon>fabids</taxon>
        <taxon>Fabales</taxon>
        <taxon>Fabaceae</taxon>
        <taxon>Papilionoideae</taxon>
        <taxon>50 kb inversion clade</taxon>
        <taxon>NPAAA clade</taxon>
        <taxon>Hologalegina</taxon>
        <taxon>IRL clade</taxon>
        <taxon>Trifolieae</taxon>
        <taxon>Medicago</taxon>
    </lineage>
</organism>
<dbReference type="InterPro" id="IPR003105">
    <property type="entry name" value="SRA_YDG"/>
</dbReference>
<dbReference type="SUPFAM" id="SSF82199">
    <property type="entry name" value="SET domain"/>
    <property type="match status" value="1"/>
</dbReference>
<dbReference type="SMART" id="SM00317">
    <property type="entry name" value="SET"/>
    <property type="match status" value="1"/>
</dbReference>
<evidence type="ECO:0000259" key="8">
    <source>
        <dbReference type="PROSITE" id="PS50280"/>
    </source>
</evidence>
<dbReference type="Proteomes" id="UP000265566">
    <property type="component" value="Chromosome 8"/>
</dbReference>
<dbReference type="InterPro" id="IPR036987">
    <property type="entry name" value="SRA-YDG_sf"/>
</dbReference>
<keyword evidence="2" id="KW-0158">Chromosome</keyword>
<protein>
    <submittedName>
        <fullName evidence="11">Putative histone-lysine N-methyltransferase chromatin remodeling SET family</fullName>
        <ecNumber evidence="11">2.1.1.43</ecNumber>
    </submittedName>
</protein>
<dbReference type="PROSITE" id="PS50280">
    <property type="entry name" value="SET"/>
    <property type="match status" value="1"/>
</dbReference>
<evidence type="ECO:0000259" key="9">
    <source>
        <dbReference type="PROSITE" id="PS50867"/>
    </source>
</evidence>
<reference evidence="12" key="1">
    <citation type="journal article" date="2018" name="Nat. Plants">
        <title>Whole-genome landscape of Medicago truncatula symbiotic genes.</title>
        <authorList>
            <person name="Pecrix Y."/>
            <person name="Staton S.E."/>
            <person name="Sallet E."/>
            <person name="Lelandais-Briere C."/>
            <person name="Moreau S."/>
            <person name="Carrere S."/>
            <person name="Blein T."/>
            <person name="Jardinaud M.F."/>
            <person name="Latrasse D."/>
            <person name="Zouine M."/>
            <person name="Zahm M."/>
            <person name="Kreplak J."/>
            <person name="Mayjonade B."/>
            <person name="Satge C."/>
            <person name="Perez M."/>
            <person name="Cauet S."/>
            <person name="Marande W."/>
            <person name="Chantry-Darmon C."/>
            <person name="Lopez-Roques C."/>
            <person name="Bouchez O."/>
            <person name="Berard A."/>
            <person name="Debelle F."/>
            <person name="Munos S."/>
            <person name="Bendahmane A."/>
            <person name="Berges H."/>
            <person name="Niebel A."/>
            <person name="Buitink J."/>
            <person name="Frugier F."/>
            <person name="Benhamed M."/>
            <person name="Crespi M."/>
            <person name="Gouzy J."/>
            <person name="Gamas P."/>
        </authorList>
    </citation>
    <scope>NUCLEOTIDE SEQUENCE [LARGE SCALE GENOMIC DNA]</scope>
    <source>
        <strain evidence="12">cv. Jemalong A17</strain>
    </source>
</reference>
<dbReference type="GO" id="GO:0000775">
    <property type="term" value="C:chromosome, centromeric region"/>
    <property type="evidence" value="ECO:0007669"/>
    <property type="project" value="UniProtKB-SubCell"/>
</dbReference>
<accession>A0A396GSS9</accession>
<dbReference type="Pfam" id="PF05033">
    <property type="entry name" value="Pre-SET"/>
    <property type="match status" value="1"/>
</dbReference>
<feature type="region of interest" description="Disordered" evidence="7">
    <location>
        <begin position="64"/>
        <end position="88"/>
    </location>
</feature>
<dbReference type="InterPro" id="IPR007728">
    <property type="entry name" value="Pre-SET_dom"/>
</dbReference>
<dbReference type="InterPro" id="IPR015947">
    <property type="entry name" value="PUA-like_sf"/>
</dbReference>
<dbReference type="Gramene" id="rna48057">
    <property type="protein sequence ID" value="RHN41707.1"/>
    <property type="gene ID" value="gene48057"/>
</dbReference>
<dbReference type="GO" id="GO:0032259">
    <property type="term" value="P:methylation"/>
    <property type="evidence" value="ECO:0007669"/>
    <property type="project" value="UniProtKB-KW"/>
</dbReference>
<keyword evidence="5" id="KW-0137">Centromere</keyword>
<dbReference type="InterPro" id="IPR051357">
    <property type="entry name" value="H3K9_HMTase_SUVAR3-9"/>
</dbReference>
<dbReference type="EC" id="2.1.1.43" evidence="11"/>
<evidence type="ECO:0000259" key="10">
    <source>
        <dbReference type="PROSITE" id="PS51015"/>
    </source>
</evidence>
<dbReference type="Gene3D" id="2.170.270.10">
    <property type="entry name" value="SET domain"/>
    <property type="match status" value="1"/>
</dbReference>
<dbReference type="EMBL" id="PSQE01000008">
    <property type="protein sequence ID" value="RHN41707.1"/>
    <property type="molecule type" value="Genomic_DNA"/>
</dbReference>
<evidence type="ECO:0000256" key="5">
    <source>
        <dbReference type="ARBA" id="ARBA00023328"/>
    </source>
</evidence>
<dbReference type="Pfam" id="PF02182">
    <property type="entry name" value="SAD_SRA"/>
    <property type="match status" value="1"/>
</dbReference>
<dbReference type="PROSITE" id="PS51015">
    <property type="entry name" value="YDG"/>
    <property type="match status" value="1"/>
</dbReference>
<dbReference type="GO" id="GO:0005634">
    <property type="term" value="C:nucleus"/>
    <property type="evidence" value="ECO:0007669"/>
    <property type="project" value="UniProtKB-SubCell"/>
</dbReference>
<evidence type="ECO:0000256" key="4">
    <source>
        <dbReference type="ARBA" id="ARBA00023242"/>
    </source>
</evidence>
<evidence type="ECO:0000256" key="7">
    <source>
        <dbReference type="SAM" id="MobiDB-lite"/>
    </source>
</evidence>
<dbReference type="Pfam" id="PF00856">
    <property type="entry name" value="SET"/>
    <property type="match status" value="1"/>
</dbReference>
<dbReference type="PANTHER" id="PTHR45660">
    <property type="entry name" value="HISTONE-LYSINE N-METHYLTRANSFERASE SETMAR"/>
    <property type="match status" value="1"/>
</dbReference>
<dbReference type="AlphaFoldDB" id="A0A396GSS9"/>
<dbReference type="GO" id="GO:0042054">
    <property type="term" value="F:histone methyltransferase activity"/>
    <property type="evidence" value="ECO:0007669"/>
    <property type="project" value="InterPro"/>
</dbReference>
<evidence type="ECO:0000256" key="6">
    <source>
        <dbReference type="PROSITE-ProRule" id="PRU00358"/>
    </source>
</evidence>
<keyword evidence="3" id="KW-0156">Chromatin regulator</keyword>
<comment type="subcellular location">
    <subcellularLocation>
        <location evidence="1">Chromosome</location>
        <location evidence="1">Centromere</location>
    </subcellularLocation>
    <subcellularLocation>
        <location evidence="6">Nucleus</location>
    </subcellularLocation>
</comment>
<gene>
    <name evidence="11" type="ORF">MtrunA17_Chr8g0368911</name>
</gene>
<dbReference type="InterPro" id="IPR046341">
    <property type="entry name" value="SET_dom_sf"/>
</dbReference>
<sequence length="784" mass="89427">MNPIDPLSLTLETPSITSPSQTSSQQIPNMSTLNPQFTPIYTGAPLQTILVPKPKLFNDFFTTQGSQQQPHFPPGYEHNSQPHFPPGYEHTNQSNLYTKYYNILQPSNATSDKSLYRSLKIDDSSNASAASMENSVNISNLGLNQNLNMGVDFVDDRNDRSIVPISKKQESCSTVALVKKKASQMLVRYSDLSMKDQMHFRNVMRRTRMTFNSLRVLASIDDKKRIIEKNKLADEVFLEADKRLDEDMIFVSEVAIMETEMGAGDENKEEAATWVEGKMSNGRRHHHHIRGDIWAARLMKDRELWLYRDKRIVGSIPGVYVGDVFLYMVELCVIGLHMQIQAGIDFLPKSRSSNDEPIATSVIVSGGYEDDMELDDGDVIIYTGQGGRKKNSSIQICDQKLEGGNLALERSMHYGIEIRVIRGMKYEGGATSSGKVYVYEGLYRITDCWFEEGKYGFRVFKYKLLRVEGQAKMGSVVLKEAREIKKIGFDVKPMYCLSVDISNKRENVPVRLFNDIDDNQKPLSYEYLPKTTFPQFVFHQSGKTTGCECQEACIDDCFCFMRNGGEFPYNLQGLLVKGKPLIFECGPFCSCPPNCRNRVAQKGIKHMFEVFRSAQTGWGVRSLDLIQAGAFICEYTGVILTREQAQILTMNGDSLIYPKRFMDRWAKWGDLSQIYNNYVRPSYPVIPDIDYSMDISTLRNVAGYLSHSSSPNVFVQFVLYDHDNLMFPHLMLYAMENIPPLRELSIDYGIPNEFIDELYVYIILRKSKCSHINKIFIILYIITH</sequence>
<name>A0A396GSS9_MEDTR</name>
<keyword evidence="11" id="KW-0808">Transferase</keyword>
<dbReference type="InterPro" id="IPR001214">
    <property type="entry name" value="SET_dom"/>
</dbReference>
<dbReference type="InterPro" id="IPR025794">
    <property type="entry name" value="H3-K9-MeTrfase_plant"/>
</dbReference>
<evidence type="ECO:0000256" key="3">
    <source>
        <dbReference type="ARBA" id="ARBA00022853"/>
    </source>
</evidence>
<proteinExistence type="predicted"/>
<keyword evidence="4 6" id="KW-0539">Nucleus</keyword>
<evidence type="ECO:0000256" key="2">
    <source>
        <dbReference type="ARBA" id="ARBA00022454"/>
    </source>
</evidence>